<dbReference type="OrthoDB" id="10066125at2759"/>
<evidence type="ECO:0000256" key="2">
    <source>
        <dbReference type="ARBA" id="ARBA00016161"/>
    </source>
</evidence>
<proteinExistence type="inferred from homology"/>
<dbReference type="OMA" id="KSANDWE"/>
<dbReference type="STRING" id="6412.T1FV88"/>
<dbReference type="InParanoid" id="T1FV88"/>
<dbReference type="HOGENOM" id="CLU_1058772_0_0_1"/>
<feature type="compositionally biased region" description="Basic residues" evidence="3">
    <location>
        <begin position="172"/>
        <end position="181"/>
    </location>
</feature>
<feature type="compositionally biased region" description="Basic and acidic residues" evidence="3">
    <location>
        <begin position="208"/>
        <end position="246"/>
    </location>
</feature>
<feature type="compositionally biased region" description="Basic and acidic residues" evidence="3">
    <location>
        <begin position="182"/>
        <end position="192"/>
    </location>
</feature>
<dbReference type="Proteomes" id="UP000015101">
    <property type="component" value="Unassembled WGS sequence"/>
</dbReference>
<dbReference type="eggNOG" id="ENOG502RXI1">
    <property type="taxonomic scope" value="Eukaryota"/>
</dbReference>
<feature type="compositionally biased region" description="Basic and acidic residues" evidence="3">
    <location>
        <begin position="101"/>
        <end position="117"/>
    </location>
</feature>
<evidence type="ECO:0000259" key="4">
    <source>
        <dbReference type="Pfam" id="PF15477"/>
    </source>
</evidence>
<evidence type="ECO:0000256" key="1">
    <source>
        <dbReference type="ARBA" id="ARBA00006502"/>
    </source>
</evidence>
<evidence type="ECO:0000313" key="5">
    <source>
        <dbReference type="EMBL" id="ESN94952.1"/>
    </source>
</evidence>
<evidence type="ECO:0000313" key="6">
    <source>
        <dbReference type="EnsemblMetazoa" id="HelroP193668"/>
    </source>
</evidence>
<dbReference type="KEGG" id="hro:HELRODRAFT_193668"/>
<dbReference type="InterPro" id="IPR026714">
    <property type="entry name" value="SMAP"/>
</dbReference>
<keyword evidence="7" id="KW-1185">Reference proteome</keyword>
<dbReference type="AlphaFoldDB" id="T1FV88"/>
<evidence type="ECO:0000256" key="3">
    <source>
        <dbReference type="SAM" id="MobiDB-lite"/>
    </source>
</evidence>
<feature type="domain" description="Small acidic protein-like" evidence="4">
    <location>
        <begin position="61"/>
        <end position="136"/>
    </location>
</feature>
<comment type="similarity">
    <text evidence="1">Belongs to the SMAP family.</text>
</comment>
<feature type="compositionally biased region" description="Basic and acidic residues" evidence="3">
    <location>
        <begin position="59"/>
        <end position="72"/>
    </location>
</feature>
<dbReference type="Pfam" id="PF15477">
    <property type="entry name" value="SMAP"/>
    <property type="match status" value="1"/>
</dbReference>
<gene>
    <name evidence="6" type="primary">20212734</name>
    <name evidence="5" type="ORF">HELRODRAFT_193668</name>
</gene>
<dbReference type="EnsemblMetazoa" id="HelroT193668">
    <property type="protein sequence ID" value="HelroP193668"/>
    <property type="gene ID" value="HelroG193668"/>
</dbReference>
<dbReference type="RefSeq" id="XP_009026854.1">
    <property type="nucleotide sequence ID" value="XM_009028606.1"/>
</dbReference>
<dbReference type="PANTHER" id="PTHR22175">
    <property type="entry name" value="SMALL ACIDIC PROTEIN-RELATED"/>
    <property type="match status" value="1"/>
</dbReference>
<dbReference type="GeneID" id="20212734"/>
<reference evidence="6" key="3">
    <citation type="submission" date="2015-06" db="UniProtKB">
        <authorList>
            <consortium name="EnsemblMetazoa"/>
        </authorList>
    </citation>
    <scope>IDENTIFICATION</scope>
</reference>
<reference evidence="5 7" key="2">
    <citation type="journal article" date="2013" name="Nature">
        <title>Insights into bilaterian evolution from three spiralian genomes.</title>
        <authorList>
            <person name="Simakov O."/>
            <person name="Marletaz F."/>
            <person name="Cho S.J."/>
            <person name="Edsinger-Gonzales E."/>
            <person name="Havlak P."/>
            <person name="Hellsten U."/>
            <person name="Kuo D.H."/>
            <person name="Larsson T."/>
            <person name="Lv J."/>
            <person name="Arendt D."/>
            <person name="Savage R."/>
            <person name="Osoegawa K."/>
            <person name="de Jong P."/>
            <person name="Grimwood J."/>
            <person name="Chapman J.A."/>
            <person name="Shapiro H."/>
            <person name="Aerts A."/>
            <person name="Otillar R.P."/>
            <person name="Terry A.Y."/>
            <person name="Boore J.L."/>
            <person name="Grigoriev I.V."/>
            <person name="Lindberg D.R."/>
            <person name="Seaver E.C."/>
            <person name="Weisblat D.A."/>
            <person name="Putnam N.H."/>
            <person name="Rokhsar D.S."/>
        </authorList>
    </citation>
    <scope>NUCLEOTIDE SEQUENCE</scope>
</reference>
<organism evidence="6 7">
    <name type="scientific">Helobdella robusta</name>
    <name type="common">Californian leech</name>
    <dbReference type="NCBI Taxonomy" id="6412"/>
    <lineage>
        <taxon>Eukaryota</taxon>
        <taxon>Metazoa</taxon>
        <taxon>Spiralia</taxon>
        <taxon>Lophotrochozoa</taxon>
        <taxon>Annelida</taxon>
        <taxon>Clitellata</taxon>
        <taxon>Hirudinea</taxon>
        <taxon>Rhynchobdellida</taxon>
        <taxon>Glossiphoniidae</taxon>
        <taxon>Helobdella</taxon>
    </lineage>
</organism>
<protein>
    <recommendedName>
        <fullName evidence="2">Small acidic protein</fullName>
    </recommendedName>
</protein>
<feature type="compositionally biased region" description="Basic and acidic residues" evidence="3">
    <location>
        <begin position="29"/>
        <end position="50"/>
    </location>
</feature>
<reference evidence="7" key="1">
    <citation type="submission" date="2012-12" db="EMBL/GenBank/DDBJ databases">
        <authorList>
            <person name="Hellsten U."/>
            <person name="Grimwood J."/>
            <person name="Chapman J.A."/>
            <person name="Shapiro H."/>
            <person name="Aerts A."/>
            <person name="Otillar R.P."/>
            <person name="Terry A.Y."/>
            <person name="Boore J.L."/>
            <person name="Simakov O."/>
            <person name="Marletaz F."/>
            <person name="Cho S.-J."/>
            <person name="Edsinger-Gonzales E."/>
            <person name="Havlak P."/>
            <person name="Kuo D.-H."/>
            <person name="Larsson T."/>
            <person name="Lv J."/>
            <person name="Arendt D."/>
            <person name="Savage R."/>
            <person name="Osoegawa K."/>
            <person name="de Jong P."/>
            <person name="Lindberg D.R."/>
            <person name="Seaver E.C."/>
            <person name="Weisblat D.A."/>
            <person name="Putnam N.H."/>
            <person name="Grigoriev I.V."/>
            <person name="Rokhsar D.S."/>
        </authorList>
    </citation>
    <scope>NUCLEOTIDE SEQUENCE</scope>
</reference>
<dbReference type="EMBL" id="KB097552">
    <property type="protein sequence ID" value="ESN94952.1"/>
    <property type="molecule type" value="Genomic_DNA"/>
</dbReference>
<evidence type="ECO:0000313" key="7">
    <source>
        <dbReference type="Proteomes" id="UP000015101"/>
    </source>
</evidence>
<name>T1FV88_HELRO</name>
<dbReference type="CTD" id="20212734"/>
<dbReference type="PANTHER" id="PTHR22175:SF0">
    <property type="entry name" value="SMALL ACIDIC PROTEIN"/>
    <property type="match status" value="1"/>
</dbReference>
<dbReference type="EMBL" id="AMQM01006994">
    <property type="status" value="NOT_ANNOTATED_CDS"/>
    <property type="molecule type" value="Genomic_DNA"/>
</dbReference>
<dbReference type="InterPro" id="IPR028124">
    <property type="entry name" value="SMAP_dom"/>
</dbReference>
<feature type="region of interest" description="Disordered" evidence="3">
    <location>
        <begin position="1"/>
        <end position="263"/>
    </location>
</feature>
<sequence length="263" mass="29498">MTGTSFGGQRRNRKTFNILPSSNGRRAKMSGDEKKIKCDEEKSQKRKLDAGSDAVKSANDWEHVDLGDDSRKNKFLRLMGASKKEHHGKIVIGEKTSSHGRSKEEAEKLSEDLEEQYKQGLEMKLSGHTRKHVGLGFQDDNDDDGGNGSSGNNLSSSSKKNDDDDDEDHRPPGQRHRHRKTSRDSNKKRDQNTQDDDTSNNDNNKINKSRDNKEDRKKSKDDSESSSKKGDRDETGKTKDNEKSEGKSTTAKKFGLFVKAGDL</sequence>
<accession>T1FV88</accession>